<organism evidence="1 2">
    <name type="scientific">Marininema mesophilum</name>
    <dbReference type="NCBI Taxonomy" id="1048340"/>
    <lineage>
        <taxon>Bacteria</taxon>
        <taxon>Bacillati</taxon>
        <taxon>Bacillota</taxon>
        <taxon>Bacilli</taxon>
        <taxon>Bacillales</taxon>
        <taxon>Thermoactinomycetaceae</taxon>
        <taxon>Marininema</taxon>
    </lineage>
</organism>
<dbReference type="Pfam" id="PF05991">
    <property type="entry name" value="NYN_YacP"/>
    <property type="match status" value="1"/>
</dbReference>
<evidence type="ECO:0000313" key="1">
    <source>
        <dbReference type="EMBL" id="SDW89231.1"/>
    </source>
</evidence>
<dbReference type="Proteomes" id="UP000198534">
    <property type="component" value="Unassembled WGS sequence"/>
</dbReference>
<gene>
    <name evidence="1" type="ORF">SAMN05444487_107126</name>
</gene>
<dbReference type="InterPro" id="IPR010298">
    <property type="entry name" value="YacP-like"/>
</dbReference>
<dbReference type="RefSeq" id="WP_091739236.1">
    <property type="nucleotide sequence ID" value="NZ_FNNQ01000007.1"/>
</dbReference>
<reference evidence="1 2" key="1">
    <citation type="submission" date="2016-10" db="EMBL/GenBank/DDBJ databases">
        <authorList>
            <person name="de Groot N.N."/>
        </authorList>
    </citation>
    <scope>NUCLEOTIDE SEQUENCE [LARGE SCALE GENOMIC DNA]</scope>
    <source>
        <strain evidence="1 2">DSM 45610</strain>
    </source>
</reference>
<dbReference type="PANTHER" id="PTHR34547">
    <property type="entry name" value="YACP-LIKE NYN DOMAIN PROTEIN"/>
    <property type="match status" value="1"/>
</dbReference>
<name>A0A1H2X8U9_9BACL</name>
<dbReference type="OrthoDB" id="9792160at2"/>
<dbReference type="PANTHER" id="PTHR34547:SF1">
    <property type="entry name" value="YACP-LIKE NYN DOMAIN PROTEIN"/>
    <property type="match status" value="1"/>
</dbReference>
<evidence type="ECO:0008006" key="3">
    <source>
        <dbReference type="Google" id="ProtNLM"/>
    </source>
</evidence>
<keyword evidence="2" id="KW-1185">Reference proteome</keyword>
<dbReference type="STRING" id="1048340.SAMN05444487_107126"/>
<proteinExistence type="predicted"/>
<dbReference type="EMBL" id="FNNQ01000007">
    <property type="protein sequence ID" value="SDW89231.1"/>
    <property type="molecule type" value="Genomic_DNA"/>
</dbReference>
<protein>
    <recommendedName>
        <fullName evidence="3">YacP-like NYN domain-containing protein</fullName>
    </recommendedName>
</protein>
<dbReference type="AlphaFoldDB" id="A0A1H2X8U9"/>
<sequence>MEEWLIVDGYNVIGAHIKWATLPLDESRDLLVAALAEYQAVMGREVTVVFDAHRSPGAETKIIESRVSVWFTREHETADQMIERLVRQHKKAKRHIYVATSDYLEQRMVFGQGAYRVSSRELIQDLAVIDKKISRRIQEKKERPATLGQGLAGDLLEILEKWRREK</sequence>
<dbReference type="CDD" id="cd10912">
    <property type="entry name" value="PIN_YacP-like"/>
    <property type="match status" value="1"/>
</dbReference>
<accession>A0A1H2X8U9</accession>
<evidence type="ECO:0000313" key="2">
    <source>
        <dbReference type="Proteomes" id="UP000198534"/>
    </source>
</evidence>